<dbReference type="GO" id="GO:0005886">
    <property type="term" value="C:plasma membrane"/>
    <property type="evidence" value="ECO:0007669"/>
    <property type="project" value="UniProtKB-SubCell"/>
</dbReference>
<comment type="similarity">
    <text evidence="8">Belongs to the binding-protein-dependent transport system permease family. LivHM subfamily.</text>
</comment>
<comment type="subcellular location">
    <subcellularLocation>
        <location evidence="1">Cell membrane</location>
        <topology evidence="1">Multi-pass membrane protein</topology>
    </subcellularLocation>
</comment>
<evidence type="ECO:0000256" key="7">
    <source>
        <dbReference type="ARBA" id="ARBA00023136"/>
    </source>
</evidence>
<keyword evidence="5" id="KW-0029">Amino-acid transport</keyword>
<evidence type="ECO:0000256" key="2">
    <source>
        <dbReference type="ARBA" id="ARBA00022448"/>
    </source>
</evidence>
<accession>A0A0W8G826</accession>
<evidence type="ECO:0000256" key="5">
    <source>
        <dbReference type="ARBA" id="ARBA00022970"/>
    </source>
</evidence>
<dbReference type="PANTHER" id="PTHR11795:SF450">
    <property type="entry name" value="ABC TRANSPORTER PERMEASE PROTEIN"/>
    <property type="match status" value="1"/>
</dbReference>
<keyword evidence="2" id="KW-0813">Transport</keyword>
<dbReference type="Pfam" id="PF02653">
    <property type="entry name" value="BPD_transp_2"/>
    <property type="match status" value="1"/>
</dbReference>
<keyword evidence="7 9" id="KW-0472">Membrane</keyword>
<dbReference type="CDD" id="cd06582">
    <property type="entry name" value="TM_PBP1_LivH_like"/>
    <property type="match status" value="1"/>
</dbReference>
<keyword evidence="3" id="KW-1003">Cell membrane</keyword>
<feature type="transmembrane region" description="Helical" evidence="9">
    <location>
        <begin position="262"/>
        <end position="278"/>
    </location>
</feature>
<comment type="caution">
    <text evidence="10">The sequence shown here is derived from an EMBL/GenBank/DDBJ whole genome shotgun (WGS) entry which is preliminary data.</text>
</comment>
<evidence type="ECO:0000256" key="9">
    <source>
        <dbReference type="SAM" id="Phobius"/>
    </source>
</evidence>
<dbReference type="EMBL" id="LNQE01000106">
    <property type="protein sequence ID" value="KUG29287.1"/>
    <property type="molecule type" value="Genomic_DNA"/>
</dbReference>
<evidence type="ECO:0000256" key="6">
    <source>
        <dbReference type="ARBA" id="ARBA00022989"/>
    </source>
</evidence>
<sequence>MFAAAAQYLVSGLTVGATYGLTGLGFTMIFNTTGIINFAQGEFVMLGGMMSVFFRMWFGLDLFSAIALAVLATALVGAAMERLTIRPIQGGSPINLVIVTIGVSILIRGAAMLLWGKDTFSLPPFGKTAPIAFLGAAVQPQSLWALAITLALLSALKLFFTTSIHGKAMLACACNRKAASLMGISVARMSLFSFALSAFTGAVGGAILAPITMTSYDVGMMLGLKGFAACILGGLGNPFGAAVGGLLIGIMESFGAGYVSSAYKDAFAFVVLLLLLFVRPSGLFGKAGAERV</sequence>
<evidence type="ECO:0000313" key="10">
    <source>
        <dbReference type="EMBL" id="KUG29287.1"/>
    </source>
</evidence>
<reference evidence="10" key="1">
    <citation type="journal article" date="2015" name="Proc. Natl. Acad. Sci. U.S.A.">
        <title>Networks of energetic and metabolic interactions define dynamics in microbial communities.</title>
        <authorList>
            <person name="Embree M."/>
            <person name="Liu J.K."/>
            <person name="Al-Bassam M.M."/>
            <person name="Zengler K."/>
        </authorList>
    </citation>
    <scope>NUCLEOTIDE SEQUENCE</scope>
</reference>
<proteinExistence type="inferred from homology"/>
<feature type="transmembrane region" description="Helical" evidence="9">
    <location>
        <begin position="191"/>
        <end position="214"/>
    </location>
</feature>
<evidence type="ECO:0000256" key="3">
    <source>
        <dbReference type="ARBA" id="ARBA00022475"/>
    </source>
</evidence>
<keyword evidence="6 9" id="KW-1133">Transmembrane helix</keyword>
<gene>
    <name evidence="10" type="ORF">ASZ90_000823</name>
</gene>
<dbReference type="GO" id="GO:0006865">
    <property type="term" value="P:amino acid transport"/>
    <property type="evidence" value="ECO:0007669"/>
    <property type="project" value="UniProtKB-KW"/>
</dbReference>
<evidence type="ECO:0000256" key="8">
    <source>
        <dbReference type="ARBA" id="ARBA00037998"/>
    </source>
</evidence>
<feature type="transmembrane region" description="Helical" evidence="9">
    <location>
        <begin position="226"/>
        <end position="250"/>
    </location>
</feature>
<evidence type="ECO:0000256" key="4">
    <source>
        <dbReference type="ARBA" id="ARBA00022692"/>
    </source>
</evidence>
<feature type="transmembrane region" description="Helical" evidence="9">
    <location>
        <begin position="143"/>
        <end position="160"/>
    </location>
</feature>
<dbReference type="InterPro" id="IPR052157">
    <property type="entry name" value="BCAA_transport_permease"/>
</dbReference>
<name>A0A0W8G826_9ZZZZ</name>
<organism evidence="10">
    <name type="scientific">hydrocarbon metagenome</name>
    <dbReference type="NCBI Taxonomy" id="938273"/>
    <lineage>
        <taxon>unclassified sequences</taxon>
        <taxon>metagenomes</taxon>
        <taxon>ecological metagenomes</taxon>
    </lineage>
</organism>
<feature type="transmembrane region" description="Helical" evidence="9">
    <location>
        <begin position="96"/>
        <end position="115"/>
    </location>
</feature>
<dbReference type="InterPro" id="IPR001851">
    <property type="entry name" value="ABC_transp_permease"/>
</dbReference>
<dbReference type="GO" id="GO:0022857">
    <property type="term" value="F:transmembrane transporter activity"/>
    <property type="evidence" value="ECO:0007669"/>
    <property type="project" value="InterPro"/>
</dbReference>
<protein>
    <submittedName>
        <fullName evidence="10">High-affinity branched-chain amino acid transport system permease protein livh</fullName>
    </submittedName>
</protein>
<feature type="transmembrane region" description="Helical" evidence="9">
    <location>
        <begin position="6"/>
        <end position="31"/>
    </location>
</feature>
<feature type="transmembrane region" description="Helical" evidence="9">
    <location>
        <begin position="66"/>
        <end position="84"/>
    </location>
</feature>
<evidence type="ECO:0000256" key="1">
    <source>
        <dbReference type="ARBA" id="ARBA00004651"/>
    </source>
</evidence>
<keyword evidence="4 9" id="KW-0812">Transmembrane</keyword>
<dbReference type="AlphaFoldDB" id="A0A0W8G826"/>
<dbReference type="PANTHER" id="PTHR11795">
    <property type="entry name" value="BRANCHED-CHAIN AMINO ACID TRANSPORT SYSTEM PERMEASE PROTEIN LIVH"/>
    <property type="match status" value="1"/>
</dbReference>